<dbReference type="EMBL" id="BGZK01000405">
    <property type="protein sequence ID" value="GBP41713.1"/>
    <property type="molecule type" value="Genomic_DNA"/>
</dbReference>
<proteinExistence type="predicted"/>
<organism evidence="2 3">
    <name type="scientific">Eumeta variegata</name>
    <name type="common">Bagworm moth</name>
    <name type="synonym">Eumeta japonica</name>
    <dbReference type="NCBI Taxonomy" id="151549"/>
    <lineage>
        <taxon>Eukaryota</taxon>
        <taxon>Metazoa</taxon>
        <taxon>Ecdysozoa</taxon>
        <taxon>Arthropoda</taxon>
        <taxon>Hexapoda</taxon>
        <taxon>Insecta</taxon>
        <taxon>Pterygota</taxon>
        <taxon>Neoptera</taxon>
        <taxon>Endopterygota</taxon>
        <taxon>Lepidoptera</taxon>
        <taxon>Glossata</taxon>
        <taxon>Ditrysia</taxon>
        <taxon>Tineoidea</taxon>
        <taxon>Psychidae</taxon>
        <taxon>Oiketicinae</taxon>
        <taxon>Eumeta</taxon>
    </lineage>
</organism>
<dbReference type="Proteomes" id="UP000299102">
    <property type="component" value="Unassembled WGS sequence"/>
</dbReference>
<keyword evidence="3" id="KW-1185">Reference proteome</keyword>
<feature type="compositionally biased region" description="Basic residues" evidence="1">
    <location>
        <begin position="94"/>
        <end position="107"/>
    </location>
</feature>
<evidence type="ECO:0000256" key="1">
    <source>
        <dbReference type="SAM" id="MobiDB-lite"/>
    </source>
</evidence>
<evidence type="ECO:0000313" key="3">
    <source>
        <dbReference type="Proteomes" id="UP000299102"/>
    </source>
</evidence>
<comment type="caution">
    <text evidence="2">The sequence shown here is derived from an EMBL/GenBank/DDBJ whole genome shotgun (WGS) entry which is preliminary data.</text>
</comment>
<evidence type="ECO:0000313" key="2">
    <source>
        <dbReference type="EMBL" id="GBP41713.1"/>
    </source>
</evidence>
<sequence>MVRILLRIAKEEDLSPTEHRPTDGRGSGTVYISATKDPIILFLRNITREVVERPTAPKRTPQNASPKTRAVSPTKRRLGMRQEKALRSYLRPQTKGRGRSTNKRRKIATSVTVRPGIDVEN</sequence>
<reference evidence="2 3" key="1">
    <citation type="journal article" date="2019" name="Commun. Biol.">
        <title>The bagworm genome reveals a unique fibroin gene that provides high tensile strength.</title>
        <authorList>
            <person name="Kono N."/>
            <person name="Nakamura H."/>
            <person name="Ohtoshi R."/>
            <person name="Tomita M."/>
            <person name="Numata K."/>
            <person name="Arakawa K."/>
        </authorList>
    </citation>
    <scope>NUCLEOTIDE SEQUENCE [LARGE SCALE GENOMIC DNA]</scope>
</reference>
<protein>
    <submittedName>
        <fullName evidence="2">Uncharacterized protein</fullName>
    </submittedName>
</protein>
<gene>
    <name evidence="2" type="ORF">EVAR_33704_1</name>
</gene>
<feature type="region of interest" description="Disordered" evidence="1">
    <location>
        <begin position="52"/>
        <end position="121"/>
    </location>
</feature>
<name>A0A4C1VSN8_EUMVA</name>
<accession>A0A4C1VSN8</accession>
<dbReference type="AlphaFoldDB" id="A0A4C1VSN8"/>